<dbReference type="InterPro" id="IPR006750">
    <property type="entry name" value="YdcZ"/>
</dbReference>
<evidence type="ECO:0008006" key="4">
    <source>
        <dbReference type="Google" id="ProtNLM"/>
    </source>
</evidence>
<keyword evidence="1" id="KW-0812">Transmembrane</keyword>
<evidence type="ECO:0000313" key="2">
    <source>
        <dbReference type="EMBL" id="ALC83853.1"/>
    </source>
</evidence>
<dbReference type="STRING" id="1441095.AM592_21835"/>
<keyword evidence="1" id="KW-1133">Transmembrane helix</keyword>
<keyword evidence="3" id="KW-1185">Reference proteome</keyword>
<keyword evidence="1" id="KW-0472">Membrane</keyword>
<dbReference type="Proteomes" id="UP000067625">
    <property type="component" value="Chromosome"/>
</dbReference>
<reference evidence="3" key="1">
    <citation type="submission" date="2015-08" db="EMBL/GenBank/DDBJ databases">
        <title>Genome sequencing project for genomic taxonomy and phylogenomics of Bacillus-like bacteria.</title>
        <authorList>
            <person name="Liu B."/>
            <person name="Wang J."/>
            <person name="Zhu Y."/>
            <person name="Liu G."/>
            <person name="Chen Q."/>
            <person name="Chen Z."/>
            <person name="Lan J."/>
            <person name="Che J."/>
            <person name="Ge C."/>
            <person name="Shi H."/>
            <person name="Pan Z."/>
            <person name="Liu X."/>
        </authorList>
    </citation>
    <scope>NUCLEOTIDE SEQUENCE [LARGE SCALE GENOMIC DNA]</scope>
    <source>
        <strain evidence="3">FJAT-4402</strain>
    </source>
</reference>
<accession>A0A0M4GCU7</accession>
<reference evidence="2 3" key="2">
    <citation type="journal article" date="2016" name="Int. J. Syst. Evol. Microbiol.">
        <title>Bacillus gobiensis sp. nov., isolated from a soil sample.</title>
        <authorList>
            <person name="Liu B."/>
            <person name="Liu G.H."/>
            <person name="Cetin S."/>
            <person name="Schumann P."/>
            <person name="Pan Z.Z."/>
            <person name="Chen Q.Q."/>
        </authorList>
    </citation>
    <scope>NUCLEOTIDE SEQUENCE [LARGE SCALE GENOMIC DNA]</scope>
    <source>
        <strain evidence="2 3">FJAT-4402</strain>
    </source>
</reference>
<feature type="transmembrane region" description="Helical" evidence="1">
    <location>
        <begin position="35"/>
        <end position="56"/>
    </location>
</feature>
<dbReference type="AlphaFoldDB" id="A0A0M4GCU7"/>
<name>A0A0M4GCU7_9BACI</name>
<feature type="transmembrane region" description="Helical" evidence="1">
    <location>
        <begin position="6"/>
        <end position="23"/>
    </location>
</feature>
<organism evidence="2 3">
    <name type="scientific">Bacillus gobiensis</name>
    <dbReference type="NCBI Taxonomy" id="1441095"/>
    <lineage>
        <taxon>Bacteria</taxon>
        <taxon>Bacillati</taxon>
        <taxon>Bacillota</taxon>
        <taxon>Bacilli</taxon>
        <taxon>Bacillales</taxon>
        <taxon>Bacillaceae</taxon>
        <taxon>Bacillus</taxon>
    </lineage>
</organism>
<dbReference type="OrthoDB" id="7864805at2"/>
<dbReference type="PANTHER" id="PTHR34821:SF2">
    <property type="entry name" value="INNER MEMBRANE PROTEIN YDCZ"/>
    <property type="match status" value="1"/>
</dbReference>
<sequence>MQYIVFLVIALIAGAVLPLQTAINSELRNAVHSPYLAAMFSFLGGTILLIALSLTMNHTIIPDRSAFTKPWWIWTGGALGVVLVLANVILMPKIGSALTVGLLLAGQLIMAVLIDHFGWFNLPVHEISLPRIVGIVLILVGIFLVQRF</sequence>
<dbReference type="EMBL" id="CP012600">
    <property type="protein sequence ID" value="ALC83853.1"/>
    <property type="molecule type" value="Genomic_DNA"/>
</dbReference>
<dbReference type="GO" id="GO:0005886">
    <property type="term" value="C:plasma membrane"/>
    <property type="evidence" value="ECO:0007669"/>
    <property type="project" value="TreeGrafter"/>
</dbReference>
<dbReference type="Pfam" id="PF04657">
    <property type="entry name" value="DMT_YdcZ"/>
    <property type="match status" value="1"/>
</dbReference>
<dbReference type="PANTHER" id="PTHR34821">
    <property type="entry name" value="INNER MEMBRANE PROTEIN YDCZ"/>
    <property type="match status" value="1"/>
</dbReference>
<proteinExistence type="predicted"/>
<protein>
    <recommendedName>
        <fullName evidence="4">DMT family transporter</fullName>
    </recommendedName>
</protein>
<evidence type="ECO:0000313" key="3">
    <source>
        <dbReference type="Proteomes" id="UP000067625"/>
    </source>
</evidence>
<feature type="transmembrane region" description="Helical" evidence="1">
    <location>
        <begin position="128"/>
        <end position="145"/>
    </location>
</feature>
<evidence type="ECO:0000256" key="1">
    <source>
        <dbReference type="SAM" id="Phobius"/>
    </source>
</evidence>
<dbReference type="PATRIC" id="fig|1441095.3.peg.4820"/>
<dbReference type="RefSeq" id="WP_053605726.1">
    <property type="nucleotide sequence ID" value="NZ_CP012600.1"/>
</dbReference>
<feature type="transmembrane region" description="Helical" evidence="1">
    <location>
        <begin position="71"/>
        <end position="90"/>
    </location>
</feature>
<feature type="transmembrane region" description="Helical" evidence="1">
    <location>
        <begin position="102"/>
        <end position="122"/>
    </location>
</feature>
<gene>
    <name evidence="2" type="ORF">AM592_21835</name>
</gene>